<dbReference type="HOGENOM" id="CLU_110234_0_0_6"/>
<dbReference type="KEGG" id="lfa:LFA_2845"/>
<feature type="transmembrane region" description="Helical" evidence="1">
    <location>
        <begin position="104"/>
        <end position="123"/>
    </location>
</feature>
<feature type="transmembrane region" description="Helical" evidence="1">
    <location>
        <begin position="64"/>
        <end position="84"/>
    </location>
</feature>
<evidence type="ECO:0000256" key="1">
    <source>
        <dbReference type="SAM" id="Phobius"/>
    </source>
</evidence>
<dbReference type="InterPro" id="IPR018681">
    <property type="entry name" value="DUF2165_transmembrane"/>
</dbReference>
<dbReference type="Pfam" id="PF09933">
    <property type="entry name" value="DUF2165"/>
    <property type="match status" value="1"/>
</dbReference>
<feature type="transmembrane region" description="Helical" evidence="1">
    <location>
        <begin position="135"/>
        <end position="159"/>
    </location>
</feature>
<sequence>MSIRFSKIVLIAAIFFYCALTAFGNIFDYYTNFPLVERALMMKDVFPNSTIVYRAVTNPVLHHIAYIIIISMECLTAFLCAVGAWKLFKVRKEGAVVFNQSKRWAVAGLTVGFLTWQVLFMSIGGEWFDIWMSQILRGALGAAFQIFITILAVLIYVVIKDE</sequence>
<evidence type="ECO:0000313" key="3">
    <source>
        <dbReference type="Proteomes" id="UP000032430"/>
    </source>
</evidence>
<evidence type="ECO:0008006" key="4">
    <source>
        <dbReference type="Google" id="ProtNLM"/>
    </source>
</evidence>
<keyword evidence="1" id="KW-1133">Transmembrane helix</keyword>
<protein>
    <recommendedName>
        <fullName evidence="4">Transmembrane protein</fullName>
    </recommendedName>
</protein>
<gene>
    <name evidence="2" type="ORF">LFA_2845</name>
</gene>
<keyword evidence="1" id="KW-0472">Membrane</keyword>
<evidence type="ECO:0000313" key="2">
    <source>
        <dbReference type="EMBL" id="CEG58205.1"/>
    </source>
</evidence>
<dbReference type="OrthoDB" id="7618855at2"/>
<dbReference type="EMBL" id="LN614827">
    <property type="protein sequence ID" value="CEG58205.1"/>
    <property type="molecule type" value="Genomic_DNA"/>
</dbReference>
<name>A0A098G9N9_9GAMM</name>
<reference evidence="3" key="1">
    <citation type="submission" date="2014-09" db="EMBL/GenBank/DDBJ databases">
        <authorList>
            <person name="Gomez-Valero L."/>
        </authorList>
    </citation>
    <scope>NUCLEOTIDE SEQUENCE [LARGE SCALE GENOMIC DNA]</scope>
    <source>
        <strain evidence="3">ATCC700992</strain>
    </source>
</reference>
<keyword evidence="3" id="KW-1185">Reference proteome</keyword>
<proteinExistence type="predicted"/>
<keyword evidence="1" id="KW-0812">Transmembrane</keyword>
<dbReference type="RefSeq" id="WP_045096576.1">
    <property type="nucleotide sequence ID" value="NZ_LN614827.1"/>
</dbReference>
<dbReference type="Proteomes" id="UP000032430">
    <property type="component" value="Chromosome I"/>
</dbReference>
<organism evidence="2 3">
    <name type="scientific">Legionella fallonii LLAP-10</name>
    <dbReference type="NCBI Taxonomy" id="1212491"/>
    <lineage>
        <taxon>Bacteria</taxon>
        <taxon>Pseudomonadati</taxon>
        <taxon>Pseudomonadota</taxon>
        <taxon>Gammaproteobacteria</taxon>
        <taxon>Legionellales</taxon>
        <taxon>Legionellaceae</taxon>
        <taxon>Legionella</taxon>
    </lineage>
</organism>
<dbReference type="AlphaFoldDB" id="A0A098G9N9"/>
<accession>A0A098G9N9</accession>
<dbReference type="STRING" id="1212491.LFA_2845"/>